<dbReference type="Proteomes" id="UP000265566">
    <property type="component" value="Chromosome 1"/>
</dbReference>
<proteinExistence type="predicted"/>
<evidence type="ECO:0000256" key="1">
    <source>
        <dbReference type="SAM" id="Phobius"/>
    </source>
</evidence>
<comment type="caution">
    <text evidence="2">The sequence shown here is derived from an EMBL/GenBank/DDBJ whole genome shotgun (WGS) entry which is preliminary data.</text>
</comment>
<protein>
    <recommendedName>
        <fullName evidence="4">Transmembrane protein</fullName>
    </recommendedName>
</protein>
<dbReference type="AlphaFoldDB" id="A0A396JKD3"/>
<dbReference type="EMBL" id="PSQE01000001">
    <property type="protein sequence ID" value="RHN78699.1"/>
    <property type="molecule type" value="Genomic_DNA"/>
</dbReference>
<evidence type="ECO:0000313" key="2">
    <source>
        <dbReference type="EMBL" id="RHN78699.1"/>
    </source>
</evidence>
<name>A0A396JKD3_MEDTR</name>
<gene>
    <name evidence="2" type="ORF">MtrunA17_Chr1g0168771</name>
</gene>
<evidence type="ECO:0000313" key="3">
    <source>
        <dbReference type="Proteomes" id="UP000265566"/>
    </source>
</evidence>
<keyword evidence="1" id="KW-0472">Membrane</keyword>
<reference evidence="3" key="1">
    <citation type="journal article" date="2018" name="Nat. Plants">
        <title>Whole-genome landscape of Medicago truncatula symbiotic genes.</title>
        <authorList>
            <person name="Pecrix Y."/>
            <person name="Staton S.E."/>
            <person name="Sallet E."/>
            <person name="Lelandais-Briere C."/>
            <person name="Moreau S."/>
            <person name="Carrere S."/>
            <person name="Blein T."/>
            <person name="Jardinaud M.F."/>
            <person name="Latrasse D."/>
            <person name="Zouine M."/>
            <person name="Zahm M."/>
            <person name="Kreplak J."/>
            <person name="Mayjonade B."/>
            <person name="Satge C."/>
            <person name="Perez M."/>
            <person name="Cauet S."/>
            <person name="Marande W."/>
            <person name="Chantry-Darmon C."/>
            <person name="Lopez-Roques C."/>
            <person name="Bouchez O."/>
            <person name="Berard A."/>
            <person name="Debelle F."/>
            <person name="Munos S."/>
            <person name="Bendahmane A."/>
            <person name="Berges H."/>
            <person name="Niebel A."/>
            <person name="Buitink J."/>
            <person name="Frugier F."/>
            <person name="Benhamed M."/>
            <person name="Crespi M."/>
            <person name="Gouzy J."/>
            <person name="Gamas P."/>
        </authorList>
    </citation>
    <scope>NUCLEOTIDE SEQUENCE [LARGE SCALE GENOMIC DNA]</scope>
    <source>
        <strain evidence="3">cv. Jemalong A17</strain>
    </source>
</reference>
<accession>A0A396JKD3</accession>
<feature type="transmembrane region" description="Helical" evidence="1">
    <location>
        <begin position="20"/>
        <end position="41"/>
    </location>
</feature>
<evidence type="ECO:0008006" key="4">
    <source>
        <dbReference type="Google" id="ProtNLM"/>
    </source>
</evidence>
<dbReference type="Gramene" id="rna2337">
    <property type="protein sequence ID" value="RHN78699.1"/>
    <property type="gene ID" value="gene2337"/>
</dbReference>
<keyword evidence="1" id="KW-1133">Transmembrane helix</keyword>
<organism evidence="2 3">
    <name type="scientific">Medicago truncatula</name>
    <name type="common">Barrel medic</name>
    <name type="synonym">Medicago tribuloides</name>
    <dbReference type="NCBI Taxonomy" id="3880"/>
    <lineage>
        <taxon>Eukaryota</taxon>
        <taxon>Viridiplantae</taxon>
        <taxon>Streptophyta</taxon>
        <taxon>Embryophyta</taxon>
        <taxon>Tracheophyta</taxon>
        <taxon>Spermatophyta</taxon>
        <taxon>Magnoliopsida</taxon>
        <taxon>eudicotyledons</taxon>
        <taxon>Gunneridae</taxon>
        <taxon>Pentapetalae</taxon>
        <taxon>rosids</taxon>
        <taxon>fabids</taxon>
        <taxon>Fabales</taxon>
        <taxon>Fabaceae</taxon>
        <taxon>Papilionoideae</taxon>
        <taxon>50 kb inversion clade</taxon>
        <taxon>NPAAA clade</taxon>
        <taxon>Hologalegina</taxon>
        <taxon>IRL clade</taxon>
        <taxon>Trifolieae</taxon>
        <taxon>Medicago</taxon>
    </lineage>
</organism>
<keyword evidence="1" id="KW-0812">Transmembrane</keyword>
<sequence>MLFNHVLQLLLPGHCWRRLALPLLYLYLRMLLCGVVLLCLFL</sequence>